<dbReference type="AlphaFoldDB" id="A0A8J3CYR9"/>
<keyword evidence="3" id="KW-0540">Nuclease</keyword>
<keyword evidence="11" id="KW-0255">Endonuclease</keyword>
<evidence type="ECO:0000256" key="7">
    <source>
        <dbReference type="ARBA" id="ARBA00022842"/>
    </source>
</evidence>
<comment type="cofactor">
    <cofactor evidence="1">
        <name>Mn(2+)</name>
        <dbReference type="ChEBI" id="CHEBI:29035"/>
    </cofactor>
</comment>
<sequence>MRTMIRFIVVVFFLVSLALFYSVYISPEYFPYVGLLTLTNPLLFFINAFLFTSLVIAKRKLAILPLIALIAGWKYVGTTIQFNLPKESQQSISVLSYNVHLFNYQPPSSNQLLTSGNIVKWIKENPSEIKCFQEFYQDFTTPSKNHIKQLAIESGYEYSYQINEGEKNKRSYGMAILSKYPIINDGIVFENRRNNGVIFADIKIDRDTIRIYNAHLESMNIDKDNLNNLDGIKENYRSTLKKLKNGQVVRASQLEILKEHMDNSPYPTIIVGDFNDVPYSYTYFFLRKNLENAFEKAGRGFGFTYNRVLFFLRIDNIFFDPVFDILNFKTHREVDYSDHYPISASFRKPINSTARKIQE</sequence>
<keyword evidence="9" id="KW-0812">Transmembrane</keyword>
<dbReference type="GO" id="GO:0046872">
    <property type="term" value="F:metal ion binding"/>
    <property type="evidence" value="ECO:0007669"/>
    <property type="project" value="UniProtKB-KW"/>
</dbReference>
<dbReference type="GO" id="GO:0006281">
    <property type="term" value="P:DNA repair"/>
    <property type="evidence" value="ECO:0007669"/>
    <property type="project" value="UniProtKB-KW"/>
</dbReference>
<dbReference type="GO" id="GO:0016787">
    <property type="term" value="F:hydrolase activity"/>
    <property type="evidence" value="ECO:0007669"/>
    <property type="project" value="UniProtKB-KW"/>
</dbReference>
<keyword evidence="4" id="KW-0479">Metal-binding</keyword>
<dbReference type="EMBL" id="BMYF01000009">
    <property type="protein sequence ID" value="GHB36692.1"/>
    <property type="molecule type" value="Genomic_DNA"/>
</dbReference>
<evidence type="ECO:0000313" key="11">
    <source>
        <dbReference type="EMBL" id="GHB36692.1"/>
    </source>
</evidence>
<dbReference type="InterPro" id="IPR005135">
    <property type="entry name" value="Endo/exonuclease/phosphatase"/>
</dbReference>
<dbReference type="PANTHER" id="PTHR15822:SF4">
    <property type="entry name" value="TYROSYL-DNA PHOSPHODIESTERASE 2"/>
    <property type="match status" value="1"/>
</dbReference>
<evidence type="ECO:0000256" key="3">
    <source>
        <dbReference type="ARBA" id="ARBA00022722"/>
    </source>
</evidence>
<evidence type="ECO:0000259" key="10">
    <source>
        <dbReference type="Pfam" id="PF03372"/>
    </source>
</evidence>
<dbReference type="InterPro" id="IPR036691">
    <property type="entry name" value="Endo/exonu/phosph_ase_sf"/>
</dbReference>
<keyword evidence="9" id="KW-1133">Transmembrane helix</keyword>
<keyword evidence="8" id="KW-0234">DNA repair</keyword>
<dbReference type="CDD" id="cd09084">
    <property type="entry name" value="EEP-2"/>
    <property type="match status" value="1"/>
</dbReference>
<keyword evidence="12" id="KW-1185">Reference proteome</keyword>
<accession>A0A8J3CYR9</accession>
<protein>
    <submittedName>
        <fullName evidence="11">Endonuclease</fullName>
    </submittedName>
</protein>
<reference evidence="11" key="1">
    <citation type="journal article" date="2014" name="Int. J. Syst. Evol. Microbiol.">
        <title>Complete genome sequence of Corynebacterium casei LMG S-19264T (=DSM 44701T), isolated from a smear-ripened cheese.</title>
        <authorList>
            <consortium name="US DOE Joint Genome Institute (JGI-PGF)"/>
            <person name="Walter F."/>
            <person name="Albersmeier A."/>
            <person name="Kalinowski J."/>
            <person name="Ruckert C."/>
        </authorList>
    </citation>
    <scope>NUCLEOTIDE SEQUENCE</scope>
    <source>
        <strain evidence="11">KCTC 23224</strain>
    </source>
</reference>
<gene>
    <name evidence="11" type="ORF">GCM10008106_17470</name>
</gene>
<evidence type="ECO:0000256" key="6">
    <source>
        <dbReference type="ARBA" id="ARBA00022801"/>
    </source>
</evidence>
<dbReference type="RefSeq" id="WP_308428161.1">
    <property type="nucleotide sequence ID" value="NZ_BMYF01000009.1"/>
</dbReference>
<dbReference type="SUPFAM" id="SSF56219">
    <property type="entry name" value="DNase I-like"/>
    <property type="match status" value="1"/>
</dbReference>
<dbReference type="InterPro" id="IPR051547">
    <property type="entry name" value="TDP2-like"/>
</dbReference>
<keyword evidence="7" id="KW-0460">Magnesium</keyword>
<dbReference type="Pfam" id="PF03372">
    <property type="entry name" value="Exo_endo_phos"/>
    <property type="match status" value="1"/>
</dbReference>
<comment type="caution">
    <text evidence="11">The sequence shown here is derived from an EMBL/GenBank/DDBJ whole genome shotgun (WGS) entry which is preliminary data.</text>
</comment>
<dbReference type="GO" id="GO:0004519">
    <property type="term" value="F:endonuclease activity"/>
    <property type="evidence" value="ECO:0007669"/>
    <property type="project" value="UniProtKB-KW"/>
</dbReference>
<evidence type="ECO:0000256" key="1">
    <source>
        <dbReference type="ARBA" id="ARBA00001936"/>
    </source>
</evidence>
<evidence type="ECO:0000256" key="2">
    <source>
        <dbReference type="ARBA" id="ARBA00001946"/>
    </source>
</evidence>
<evidence type="ECO:0000256" key="5">
    <source>
        <dbReference type="ARBA" id="ARBA00022763"/>
    </source>
</evidence>
<dbReference type="Gene3D" id="3.60.10.10">
    <property type="entry name" value="Endonuclease/exonuclease/phosphatase"/>
    <property type="match status" value="1"/>
</dbReference>
<evidence type="ECO:0000256" key="4">
    <source>
        <dbReference type="ARBA" id="ARBA00022723"/>
    </source>
</evidence>
<organism evidence="11 12">
    <name type="scientific">Mongoliitalea lutea</name>
    <dbReference type="NCBI Taxonomy" id="849756"/>
    <lineage>
        <taxon>Bacteria</taxon>
        <taxon>Pseudomonadati</taxon>
        <taxon>Bacteroidota</taxon>
        <taxon>Cytophagia</taxon>
        <taxon>Cytophagales</taxon>
        <taxon>Cyclobacteriaceae</taxon>
        <taxon>Mongoliitalea</taxon>
    </lineage>
</organism>
<dbReference type="PANTHER" id="PTHR15822">
    <property type="entry name" value="TRAF AND TNF RECEPTOR-ASSOCIATED PROTEIN"/>
    <property type="match status" value="1"/>
</dbReference>
<proteinExistence type="predicted"/>
<feature type="domain" description="Endonuclease/exonuclease/phosphatase" evidence="10">
    <location>
        <begin position="95"/>
        <end position="339"/>
    </location>
</feature>
<feature type="transmembrane region" description="Helical" evidence="9">
    <location>
        <begin position="32"/>
        <end position="56"/>
    </location>
</feature>
<evidence type="ECO:0000313" key="12">
    <source>
        <dbReference type="Proteomes" id="UP000642809"/>
    </source>
</evidence>
<reference evidence="11" key="2">
    <citation type="submission" date="2020-09" db="EMBL/GenBank/DDBJ databases">
        <authorList>
            <person name="Sun Q."/>
            <person name="Kim S."/>
        </authorList>
    </citation>
    <scope>NUCLEOTIDE SEQUENCE</scope>
    <source>
        <strain evidence="11">KCTC 23224</strain>
    </source>
</reference>
<keyword evidence="9" id="KW-0472">Membrane</keyword>
<evidence type="ECO:0000256" key="9">
    <source>
        <dbReference type="SAM" id="Phobius"/>
    </source>
</evidence>
<keyword evidence="5" id="KW-0227">DNA damage</keyword>
<feature type="transmembrane region" description="Helical" evidence="9">
    <location>
        <begin position="63"/>
        <end position="84"/>
    </location>
</feature>
<name>A0A8J3CYR9_9BACT</name>
<comment type="cofactor">
    <cofactor evidence="2">
        <name>Mg(2+)</name>
        <dbReference type="ChEBI" id="CHEBI:18420"/>
    </cofactor>
</comment>
<evidence type="ECO:0000256" key="8">
    <source>
        <dbReference type="ARBA" id="ARBA00023204"/>
    </source>
</evidence>
<feature type="transmembrane region" description="Helical" evidence="9">
    <location>
        <begin position="7"/>
        <end position="26"/>
    </location>
</feature>
<dbReference type="Proteomes" id="UP000642809">
    <property type="component" value="Unassembled WGS sequence"/>
</dbReference>
<keyword evidence="6" id="KW-0378">Hydrolase</keyword>